<dbReference type="PANTHER" id="PTHR10900:SF77">
    <property type="entry name" value="FI19380P1"/>
    <property type="match status" value="1"/>
</dbReference>
<dbReference type="Pfam" id="PF02469">
    <property type="entry name" value="Fasciclin"/>
    <property type="match status" value="2"/>
</dbReference>
<reference evidence="1" key="1">
    <citation type="journal article" date="2012" name="Nature">
        <title>The oyster genome reveals stress adaptation and complexity of shell formation.</title>
        <authorList>
            <person name="Zhang G."/>
            <person name="Fang X."/>
            <person name="Guo X."/>
            <person name="Li L."/>
            <person name="Luo R."/>
            <person name="Xu F."/>
            <person name="Yang P."/>
            <person name="Zhang L."/>
            <person name="Wang X."/>
            <person name="Qi H."/>
            <person name="Xiong Z."/>
            <person name="Que H."/>
            <person name="Xie Y."/>
            <person name="Holland P.W."/>
            <person name="Paps J."/>
            <person name="Zhu Y."/>
            <person name="Wu F."/>
            <person name="Chen Y."/>
            <person name="Wang J."/>
            <person name="Peng C."/>
            <person name="Meng J."/>
            <person name="Yang L."/>
            <person name="Liu J."/>
            <person name="Wen B."/>
            <person name="Zhang N."/>
            <person name="Huang Z."/>
            <person name="Zhu Q."/>
            <person name="Feng Y."/>
            <person name="Mount A."/>
            <person name="Hedgecock D."/>
            <person name="Xu Z."/>
            <person name="Liu Y."/>
            <person name="Domazet-Loso T."/>
            <person name="Du Y."/>
            <person name="Sun X."/>
            <person name="Zhang S."/>
            <person name="Liu B."/>
            <person name="Cheng P."/>
            <person name="Jiang X."/>
            <person name="Li J."/>
            <person name="Fan D."/>
            <person name="Wang W."/>
            <person name="Fu W."/>
            <person name="Wang T."/>
            <person name="Wang B."/>
            <person name="Zhang J."/>
            <person name="Peng Z."/>
            <person name="Li Y."/>
            <person name="Li N."/>
            <person name="Wang J."/>
            <person name="Chen M."/>
            <person name="He Y."/>
            <person name="Tan F."/>
            <person name="Song X."/>
            <person name="Zheng Q."/>
            <person name="Huang R."/>
            <person name="Yang H."/>
            <person name="Du X."/>
            <person name="Chen L."/>
            <person name="Yang M."/>
            <person name="Gaffney P.M."/>
            <person name="Wang S."/>
            <person name="Luo L."/>
            <person name="She Z."/>
            <person name="Ming Y."/>
            <person name="Huang W."/>
            <person name="Zhang S."/>
            <person name="Huang B."/>
            <person name="Zhang Y."/>
            <person name="Qu T."/>
            <person name="Ni P."/>
            <person name="Miao G."/>
            <person name="Wang J."/>
            <person name="Wang Q."/>
            <person name="Steinberg C.E."/>
            <person name="Wang H."/>
            <person name="Li N."/>
            <person name="Qian L."/>
            <person name="Zhang G."/>
            <person name="Li Y."/>
            <person name="Yang H."/>
            <person name="Liu X."/>
            <person name="Wang J."/>
            <person name="Yin Y."/>
            <person name="Wang J."/>
        </authorList>
    </citation>
    <scope>NUCLEOTIDE SEQUENCE [LARGE SCALE GENOMIC DNA]</scope>
    <source>
        <strain evidence="1">05x7-T-G4-1.051#20</strain>
    </source>
</reference>
<dbReference type="InParanoid" id="K1QIK8"/>
<name>K1QIK8_MAGGI</name>
<proteinExistence type="predicted"/>
<dbReference type="InterPro" id="IPR050904">
    <property type="entry name" value="Adhesion/Biosynth-related"/>
</dbReference>
<gene>
    <name evidence="1" type="ORF">CGI_10018180</name>
</gene>
<dbReference type="Gene3D" id="2.30.180.10">
    <property type="entry name" value="FAS1 domain"/>
    <property type="match status" value="2"/>
</dbReference>
<dbReference type="PANTHER" id="PTHR10900">
    <property type="entry name" value="PERIOSTIN-RELATED"/>
    <property type="match status" value="1"/>
</dbReference>
<dbReference type="AlphaFoldDB" id="K1QIK8"/>
<protein>
    <submittedName>
        <fullName evidence="1">Uncharacterized protein</fullName>
    </submittedName>
</protein>
<organism evidence="1">
    <name type="scientific">Magallana gigas</name>
    <name type="common">Pacific oyster</name>
    <name type="synonym">Crassostrea gigas</name>
    <dbReference type="NCBI Taxonomy" id="29159"/>
    <lineage>
        <taxon>Eukaryota</taxon>
        <taxon>Metazoa</taxon>
        <taxon>Spiralia</taxon>
        <taxon>Lophotrochozoa</taxon>
        <taxon>Mollusca</taxon>
        <taxon>Bivalvia</taxon>
        <taxon>Autobranchia</taxon>
        <taxon>Pteriomorphia</taxon>
        <taxon>Ostreida</taxon>
        <taxon>Ostreoidea</taxon>
        <taxon>Ostreidae</taxon>
        <taxon>Magallana</taxon>
    </lineage>
</organism>
<dbReference type="InterPro" id="IPR000782">
    <property type="entry name" value="FAS1_domain"/>
</dbReference>
<evidence type="ECO:0000313" key="1">
    <source>
        <dbReference type="EMBL" id="EKC36592.1"/>
    </source>
</evidence>
<dbReference type="HOGENOM" id="CLU_1305930_0_0_1"/>
<dbReference type="EMBL" id="JH823242">
    <property type="protein sequence ID" value="EKC36592.1"/>
    <property type="molecule type" value="Genomic_DNA"/>
</dbReference>
<dbReference type="SMART" id="SM00554">
    <property type="entry name" value="FAS1"/>
    <property type="match status" value="2"/>
</dbReference>
<dbReference type="InterPro" id="IPR036378">
    <property type="entry name" value="FAS1_dom_sf"/>
</dbReference>
<sequence length="211" mass="23146">MRVYCMLVCLLGVVAGVLGVVSGRTVIQVAHDLHATTFTSLVAKAGLSHQLGSQGPFTLFAPSDAAFAKISSDVMTKLSHDKDLLAKVIKYHVAAGKQLMSSFSNDIEIGSWENGYKIRINRYHNGPFTLFAPSDAAFAKISSDVMTKLSHDKDLLAKVIKYHVAAGKQLMSSFSNDIEIGSWENGYKIRINRYHNGQARDLYLNMTNGFT</sequence>
<dbReference type="SUPFAM" id="SSF82153">
    <property type="entry name" value="FAS1 domain"/>
    <property type="match status" value="2"/>
</dbReference>
<accession>K1QIK8</accession>
<dbReference type="PROSITE" id="PS50213">
    <property type="entry name" value="FAS1"/>
    <property type="match status" value="1"/>
</dbReference>